<evidence type="ECO:0000256" key="2">
    <source>
        <dbReference type="ARBA" id="ARBA00008017"/>
    </source>
</evidence>
<dbReference type="Gene3D" id="1.10.287.1260">
    <property type="match status" value="1"/>
</dbReference>
<feature type="domain" description="Mechanosensitive ion channel transmembrane helices 2/3" evidence="10">
    <location>
        <begin position="496"/>
        <end position="533"/>
    </location>
</feature>
<feature type="transmembrane region" description="Helical" evidence="8">
    <location>
        <begin position="323"/>
        <end position="341"/>
    </location>
</feature>
<feature type="transmembrane region" description="Helical" evidence="8">
    <location>
        <begin position="403"/>
        <end position="424"/>
    </location>
</feature>
<dbReference type="GO" id="GO:0008381">
    <property type="term" value="F:mechanosensitive monoatomic ion channel activity"/>
    <property type="evidence" value="ECO:0007669"/>
    <property type="project" value="InterPro"/>
</dbReference>
<feature type="transmembrane region" description="Helical" evidence="8">
    <location>
        <begin position="353"/>
        <end position="375"/>
    </location>
</feature>
<dbReference type="Proteomes" id="UP000015346">
    <property type="component" value="Unassembled WGS sequence"/>
</dbReference>
<organism evidence="11 12">
    <name type="scientific">Rubellimicrobium thermophilum DSM 16684</name>
    <dbReference type="NCBI Taxonomy" id="1123069"/>
    <lineage>
        <taxon>Bacteria</taxon>
        <taxon>Pseudomonadati</taxon>
        <taxon>Pseudomonadota</taxon>
        <taxon>Alphaproteobacteria</taxon>
        <taxon>Rhodobacterales</taxon>
        <taxon>Roseobacteraceae</taxon>
        <taxon>Rubellimicrobium</taxon>
    </lineage>
</organism>
<dbReference type="PANTHER" id="PTHR30460">
    <property type="entry name" value="MODERATE CONDUCTANCE MECHANOSENSITIVE CHANNEL YBIO"/>
    <property type="match status" value="1"/>
</dbReference>
<dbReference type="HOGENOM" id="CLU_013626_2_0_5"/>
<dbReference type="AlphaFoldDB" id="S9RYP6"/>
<feature type="domain" description="Mechanosensitive ion channel MscS" evidence="9">
    <location>
        <begin position="535"/>
        <end position="599"/>
    </location>
</feature>
<accession>S9RYP6</accession>
<reference evidence="11 12" key="1">
    <citation type="journal article" date="2013" name="Stand. Genomic Sci.">
        <title>Genome sequence of the reddish-pigmented Rubellimicrobium thermophilum type strain (DSM 16684(T)), a member of the Roseobacter clade.</title>
        <authorList>
            <person name="Fiebig A."/>
            <person name="Riedel T."/>
            <person name="Gronow S."/>
            <person name="Petersen J."/>
            <person name="Klenk H.P."/>
            <person name="Goker M."/>
        </authorList>
    </citation>
    <scope>NUCLEOTIDE SEQUENCE [LARGE SCALE GENOMIC DNA]</scope>
    <source>
        <strain evidence="11 12">DSM 16684</strain>
    </source>
</reference>
<evidence type="ECO:0000313" key="12">
    <source>
        <dbReference type="Proteomes" id="UP000015346"/>
    </source>
</evidence>
<dbReference type="Gene3D" id="2.30.30.60">
    <property type="match status" value="1"/>
</dbReference>
<feature type="transmembrane region" description="Helical" evidence="8">
    <location>
        <begin position="243"/>
        <end position="263"/>
    </location>
</feature>
<evidence type="ECO:0000313" key="11">
    <source>
        <dbReference type="EMBL" id="EPX83110.1"/>
    </source>
</evidence>
<feature type="transmembrane region" description="Helical" evidence="8">
    <location>
        <begin position="514"/>
        <end position="531"/>
    </location>
</feature>
<dbReference type="InterPro" id="IPR045276">
    <property type="entry name" value="YbiO_bact"/>
</dbReference>
<dbReference type="GO" id="GO:0005886">
    <property type="term" value="C:plasma membrane"/>
    <property type="evidence" value="ECO:0007669"/>
    <property type="project" value="UniProtKB-SubCell"/>
</dbReference>
<dbReference type="InterPro" id="IPR010920">
    <property type="entry name" value="LSM_dom_sf"/>
</dbReference>
<dbReference type="SUPFAM" id="SSF82861">
    <property type="entry name" value="Mechanosensitive channel protein MscS (YggB), transmembrane region"/>
    <property type="match status" value="1"/>
</dbReference>
<evidence type="ECO:0000259" key="10">
    <source>
        <dbReference type="Pfam" id="PF21088"/>
    </source>
</evidence>
<dbReference type="OrthoDB" id="9814206at2"/>
<feature type="transmembrane region" description="Helical" evidence="8">
    <location>
        <begin position="209"/>
        <end position="231"/>
    </location>
</feature>
<keyword evidence="5 8" id="KW-1133">Transmembrane helix</keyword>
<feature type="transmembrane region" description="Helical" evidence="8">
    <location>
        <begin position="444"/>
        <end position="468"/>
    </location>
</feature>
<dbReference type="InterPro" id="IPR006685">
    <property type="entry name" value="MscS_channel_2nd"/>
</dbReference>
<proteinExistence type="inferred from homology"/>
<dbReference type="InterPro" id="IPR011066">
    <property type="entry name" value="MscS_channel_C_sf"/>
</dbReference>
<dbReference type="Pfam" id="PF00924">
    <property type="entry name" value="MS_channel_2nd"/>
    <property type="match status" value="1"/>
</dbReference>
<dbReference type="STRING" id="1123069.ruthe_02727"/>
<evidence type="ECO:0000256" key="5">
    <source>
        <dbReference type="ARBA" id="ARBA00022989"/>
    </source>
</evidence>
<protein>
    <submittedName>
        <fullName evidence="11">Small-conductance mechanosensitive channel</fullName>
    </submittedName>
</protein>
<keyword evidence="6 8" id="KW-0472">Membrane</keyword>
<feature type="compositionally biased region" description="Low complexity" evidence="7">
    <location>
        <begin position="14"/>
        <end position="34"/>
    </location>
</feature>
<dbReference type="InterPro" id="IPR049142">
    <property type="entry name" value="MS_channel_1st"/>
</dbReference>
<evidence type="ECO:0000256" key="8">
    <source>
        <dbReference type="SAM" id="Phobius"/>
    </source>
</evidence>
<comment type="similarity">
    <text evidence="2">Belongs to the MscS (TC 1.A.23) family.</text>
</comment>
<dbReference type="RefSeq" id="WP_021098799.1">
    <property type="nucleotide sequence ID" value="NZ_KE557324.1"/>
</dbReference>
<dbReference type="Pfam" id="PF21088">
    <property type="entry name" value="MS_channel_1st"/>
    <property type="match status" value="1"/>
</dbReference>
<evidence type="ECO:0000256" key="7">
    <source>
        <dbReference type="SAM" id="MobiDB-lite"/>
    </source>
</evidence>
<feature type="region of interest" description="Disordered" evidence="7">
    <location>
        <begin position="1"/>
        <end position="40"/>
    </location>
</feature>
<dbReference type="InterPro" id="IPR011014">
    <property type="entry name" value="MscS_channel_TM-2"/>
</dbReference>
<dbReference type="SUPFAM" id="SSF82689">
    <property type="entry name" value="Mechanosensitive channel protein MscS (YggB), C-terminal domain"/>
    <property type="match status" value="1"/>
</dbReference>
<evidence type="ECO:0000256" key="4">
    <source>
        <dbReference type="ARBA" id="ARBA00022692"/>
    </source>
</evidence>
<comment type="subcellular location">
    <subcellularLocation>
        <location evidence="1">Cell membrane</location>
        <topology evidence="1">Multi-pass membrane protein</topology>
    </subcellularLocation>
</comment>
<name>S9RYP6_9RHOB</name>
<dbReference type="SUPFAM" id="SSF50182">
    <property type="entry name" value="Sm-like ribonucleoproteins"/>
    <property type="match status" value="1"/>
</dbReference>
<evidence type="ECO:0000256" key="3">
    <source>
        <dbReference type="ARBA" id="ARBA00022475"/>
    </source>
</evidence>
<dbReference type="InterPro" id="IPR023408">
    <property type="entry name" value="MscS_beta-dom_sf"/>
</dbReference>
<evidence type="ECO:0000256" key="6">
    <source>
        <dbReference type="ARBA" id="ARBA00023136"/>
    </source>
</evidence>
<gene>
    <name evidence="11" type="ORF">ruthe_02727</name>
</gene>
<feature type="transmembrane region" description="Helical" evidence="8">
    <location>
        <begin position="169"/>
        <end position="188"/>
    </location>
</feature>
<keyword evidence="3" id="KW-1003">Cell membrane</keyword>
<comment type="caution">
    <text evidence="11">The sequence shown here is derived from an EMBL/GenBank/DDBJ whole genome shotgun (WGS) entry which is preliminary data.</text>
</comment>
<keyword evidence="4 8" id="KW-0812">Transmembrane</keyword>
<dbReference type="Gene3D" id="3.30.70.100">
    <property type="match status" value="1"/>
</dbReference>
<feature type="transmembrane region" description="Helical" evidence="8">
    <location>
        <begin position="89"/>
        <end position="106"/>
    </location>
</feature>
<dbReference type="PATRIC" id="fig|1123069.3.peg.2702"/>
<keyword evidence="12" id="KW-1185">Reference proteome</keyword>
<feature type="transmembrane region" description="Helical" evidence="8">
    <location>
        <begin position="136"/>
        <end position="157"/>
    </location>
</feature>
<feature type="transmembrane region" description="Helical" evidence="8">
    <location>
        <begin position="489"/>
        <end position="508"/>
    </location>
</feature>
<sequence>MRPRATPFWRRSRPAPAAASQAASGGAADEAPAGQTAEPPNLARDLADATLAAAGEALAALRQAGAELQRIGRLTALTGEALDSHRAEILPLLATILCTIAVALLMKAAAGRLNRHLLPPGDAGTLLRIWRAGLALLVRLGGLALAWGGGWLLAAAFAPDGWPSQAQALYLNAFAVFGLLRLLLRAFANPEAGREPAFSLLDPHTQAALFRPLRAVAGVVVQGFLFVVPLVQLWGGFALARPARTLVATLAALTALWAIRAMLRALDRAASPTGASDAAPGTATGSVLPSMPPRALAADGADPASPLPAESSAPMLARGLGTAWRRIWPPLAVLYVLYAWWVAVTRPAMMEEIVLGGTALTAVALAVLLGALSLLRRVPTLQAPLPDHIARQMPTLPGRMTRILRAIVAVGAVGALIGALLLAAGLGLARHRSAAGPGWLQTALWRLVSALLVLLLSAIVWAIVASWIDARLSADPEGRPARTRTLLALFRNAFGIAVAVIAVMVSLSQMGIDIAPLLAGAGVVGLAVGFGSQKLVQDIINGIFIQLENAMDVGDVVGVAGITGAVERLTIRSVRLRTLDGATHVIPFSAVDTVTNLTRDFGYHVAEITVGYDESVEAVKEAMTEAFARLRADPVMDRDIDGPLDLQGVVELRETGMVLRARIRTRAGRHWEIGRRYSELLKTEMDARGIEIAATTRTVFVPPRRGMDGASLPLPGGEERP</sequence>
<evidence type="ECO:0000256" key="1">
    <source>
        <dbReference type="ARBA" id="ARBA00004651"/>
    </source>
</evidence>
<dbReference type="EMBL" id="AOLV01000033">
    <property type="protein sequence ID" value="EPX83110.1"/>
    <property type="molecule type" value="Genomic_DNA"/>
</dbReference>
<evidence type="ECO:0000259" key="9">
    <source>
        <dbReference type="Pfam" id="PF00924"/>
    </source>
</evidence>
<dbReference type="PANTHER" id="PTHR30460:SF0">
    <property type="entry name" value="MODERATE CONDUCTANCE MECHANOSENSITIVE CHANNEL YBIO"/>
    <property type="match status" value="1"/>
</dbReference>